<dbReference type="Proteomes" id="UP000230066">
    <property type="component" value="Unassembled WGS sequence"/>
</dbReference>
<evidence type="ECO:0000256" key="4">
    <source>
        <dbReference type="ARBA" id="ARBA00022854"/>
    </source>
</evidence>
<evidence type="ECO:0000313" key="9">
    <source>
        <dbReference type="Proteomes" id="UP000230066"/>
    </source>
</evidence>
<keyword evidence="2" id="KW-0964">Secreted</keyword>
<evidence type="ECO:0000313" key="8">
    <source>
        <dbReference type="EMBL" id="THD19951.1"/>
    </source>
</evidence>
<dbReference type="GO" id="GO:0005576">
    <property type="term" value="C:extracellular region"/>
    <property type="evidence" value="ECO:0007669"/>
    <property type="project" value="UniProtKB-SubCell"/>
</dbReference>
<organism evidence="8 9">
    <name type="scientific">Fasciola hepatica</name>
    <name type="common">Liver fluke</name>
    <dbReference type="NCBI Taxonomy" id="6192"/>
    <lineage>
        <taxon>Eukaryota</taxon>
        <taxon>Metazoa</taxon>
        <taxon>Spiralia</taxon>
        <taxon>Lophotrochozoa</taxon>
        <taxon>Platyhelminthes</taxon>
        <taxon>Trematoda</taxon>
        <taxon>Digenea</taxon>
        <taxon>Plagiorchiida</taxon>
        <taxon>Echinostomata</taxon>
        <taxon>Echinostomatoidea</taxon>
        <taxon>Fasciolidae</taxon>
        <taxon>Fasciola</taxon>
    </lineage>
</organism>
<comment type="caution">
    <text evidence="8">The sequence shown here is derived from an EMBL/GenBank/DDBJ whole genome shotgun (WGS) entry which is preliminary data.</text>
</comment>
<sequence>MQLVVALTLVFLGIFGHASAGSCVGLGERCSWTVFSPCCGNSVCQLDFLLRGTCVACKAPGRFCLSDDECCNKDCSVLSCR</sequence>
<dbReference type="AlphaFoldDB" id="A0A4E0R3H6"/>
<evidence type="ECO:0000256" key="1">
    <source>
        <dbReference type="ARBA" id="ARBA00004613"/>
    </source>
</evidence>
<feature type="signal peptide" evidence="6">
    <location>
        <begin position="1"/>
        <end position="20"/>
    </location>
</feature>
<keyword evidence="4" id="KW-0960">Knottin</keyword>
<feature type="chain" id="PRO_5020041320" description="UPF0506 domain-containing protein" evidence="6">
    <location>
        <begin position="21"/>
        <end position="81"/>
    </location>
</feature>
<accession>A0A4E0R3H6</accession>
<keyword evidence="3 6" id="KW-0732">Signal</keyword>
<keyword evidence="9" id="KW-1185">Reference proteome</keyword>
<reference evidence="8" key="1">
    <citation type="submission" date="2019-03" db="EMBL/GenBank/DDBJ databases">
        <title>Improved annotation for the trematode Fasciola hepatica.</title>
        <authorList>
            <person name="Choi Y.-J."/>
            <person name="Martin J."/>
            <person name="Mitreva M."/>
        </authorList>
    </citation>
    <scope>NUCLEOTIDE SEQUENCE [LARGE SCALE GENOMIC DNA]</scope>
</reference>
<evidence type="ECO:0000256" key="5">
    <source>
        <dbReference type="ARBA" id="ARBA00023157"/>
    </source>
</evidence>
<dbReference type="Pfam" id="PF11703">
    <property type="entry name" value="UPF0506"/>
    <property type="match status" value="1"/>
</dbReference>
<feature type="domain" description="UPF0506" evidence="7">
    <location>
        <begin position="23"/>
        <end position="80"/>
    </location>
</feature>
<keyword evidence="5" id="KW-1015">Disulfide bond</keyword>
<evidence type="ECO:0000259" key="7">
    <source>
        <dbReference type="Pfam" id="PF11703"/>
    </source>
</evidence>
<evidence type="ECO:0000256" key="6">
    <source>
        <dbReference type="SAM" id="SignalP"/>
    </source>
</evidence>
<dbReference type="EMBL" id="JXXN02005365">
    <property type="protein sequence ID" value="THD19951.1"/>
    <property type="molecule type" value="Genomic_DNA"/>
</dbReference>
<evidence type="ECO:0000256" key="3">
    <source>
        <dbReference type="ARBA" id="ARBA00022729"/>
    </source>
</evidence>
<name>A0A4E0R3H6_FASHE</name>
<evidence type="ECO:0000256" key="2">
    <source>
        <dbReference type="ARBA" id="ARBA00022525"/>
    </source>
</evidence>
<gene>
    <name evidence="8" type="ORF">D915_009308</name>
</gene>
<comment type="subcellular location">
    <subcellularLocation>
        <location evidence="1">Secreted</location>
    </subcellularLocation>
</comment>
<proteinExistence type="predicted"/>
<protein>
    <recommendedName>
        <fullName evidence="7">UPF0506 domain-containing protein</fullName>
    </recommendedName>
</protein>
<dbReference type="InterPro" id="IPR021712">
    <property type="entry name" value="UPF0506"/>
</dbReference>